<proteinExistence type="predicted"/>
<dbReference type="GO" id="GO:0016209">
    <property type="term" value="F:antioxidant activity"/>
    <property type="evidence" value="ECO:0007669"/>
    <property type="project" value="InterPro"/>
</dbReference>
<dbReference type="AlphaFoldDB" id="A0A1H3AQK0"/>
<evidence type="ECO:0000313" key="2">
    <source>
        <dbReference type="EMBL" id="SDX31923.1"/>
    </source>
</evidence>
<organism evidence="2 3">
    <name type="scientific">Tepidimicrobium xylanilyticum</name>
    <dbReference type="NCBI Taxonomy" id="1123352"/>
    <lineage>
        <taxon>Bacteria</taxon>
        <taxon>Bacillati</taxon>
        <taxon>Bacillota</taxon>
        <taxon>Tissierellia</taxon>
        <taxon>Tissierellales</taxon>
        <taxon>Tepidimicrobiaceae</taxon>
        <taxon>Tepidimicrobium</taxon>
    </lineage>
</organism>
<dbReference type="InterPro" id="IPR050553">
    <property type="entry name" value="Thioredoxin_ResA/DsbE_sf"/>
</dbReference>
<evidence type="ECO:0000259" key="1">
    <source>
        <dbReference type="PROSITE" id="PS51352"/>
    </source>
</evidence>
<name>A0A1H3AQK0_9FIRM</name>
<dbReference type="PANTHER" id="PTHR42852">
    <property type="entry name" value="THIOL:DISULFIDE INTERCHANGE PROTEIN DSBE"/>
    <property type="match status" value="1"/>
</dbReference>
<protein>
    <submittedName>
        <fullName evidence="2">Thiol-disulfide isomerase or thioredoxin</fullName>
    </submittedName>
</protein>
<dbReference type="GO" id="GO:0016491">
    <property type="term" value="F:oxidoreductase activity"/>
    <property type="evidence" value="ECO:0007669"/>
    <property type="project" value="InterPro"/>
</dbReference>
<gene>
    <name evidence="2" type="ORF">SAMN05660923_02105</name>
</gene>
<accession>A0A1H3AQK0</accession>
<keyword evidence="2" id="KW-0413">Isomerase</keyword>
<dbReference type="CDD" id="cd02966">
    <property type="entry name" value="TlpA_like_family"/>
    <property type="match status" value="1"/>
</dbReference>
<dbReference type="PROSITE" id="PS51352">
    <property type="entry name" value="THIOREDOXIN_2"/>
    <property type="match status" value="1"/>
</dbReference>
<dbReference type="Proteomes" id="UP000198828">
    <property type="component" value="Unassembled WGS sequence"/>
</dbReference>
<dbReference type="Pfam" id="PF00578">
    <property type="entry name" value="AhpC-TSA"/>
    <property type="match status" value="1"/>
</dbReference>
<dbReference type="EMBL" id="FNNG01000009">
    <property type="protein sequence ID" value="SDX31923.1"/>
    <property type="molecule type" value="Genomic_DNA"/>
</dbReference>
<dbReference type="PANTHER" id="PTHR42852:SF17">
    <property type="entry name" value="THIOREDOXIN-LIKE PROTEIN HI_1115"/>
    <property type="match status" value="1"/>
</dbReference>
<dbReference type="InterPro" id="IPR013766">
    <property type="entry name" value="Thioredoxin_domain"/>
</dbReference>
<dbReference type="InterPro" id="IPR036249">
    <property type="entry name" value="Thioredoxin-like_sf"/>
</dbReference>
<keyword evidence="3" id="KW-1185">Reference proteome</keyword>
<sequence length="197" mass="22448">MNKKILVILLIVLVLVWGLYFFTMEDDKGVVEQNPQEQDNVVDDVEDTIGESANDDITELAIDKLAPNFTLESLQGEEVSLEDYRGKIVLINFWGTWCQYCDKEMPDLQRLHEENDDLMVLAIDVMEEREKVEEYIKKGGYDFKVLLDTKGEVARTYLVSGFPTSYFVDKDGILLGGVSGMMTYAQVNQILESIRGN</sequence>
<evidence type="ECO:0000313" key="3">
    <source>
        <dbReference type="Proteomes" id="UP000198828"/>
    </source>
</evidence>
<dbReference type="InterPro" id="IPR000866">
    <property type="entry name" value="AhpC/TSA"/>
</dbReference>
<feature type="domain" description="Thioredoxin" evidence="1">
    <location>
        <begin position="60"/>
        <end position="196"/>
    </location>
</feature>
<dbReference type="GO" id="GO:0016853">
    <property type="term" value="F:isomerase activity"/>
    <property type="evidence" value="ECO:0007669"/>
    <property type="project" value="UniProtKB-KW"/>
</dbReference>
<dbReference type="SUPFAM" id="SSF52833">
    <property type="entry name" value="Thioredoxin-like"/>
    <property type="match status" value="1"/>
</dbReference>
<dbReference type="Gene3D" id="3.40.30.10">
    <property type="entry name" value="Glutaredoxin"/>
    <property type="match status" value="1"/>
</dbReference>
<dbReference type="RefSeq" id="WP_200773750.1">
    <property type="nucleotide sequence ID" value="NZ_BSYN01000008.1"/>
</dbReference>
<reference evidence="2 3" key="1">
    <citation type="submission" date="2016-10" db="EMBL/GenBank/DDBJ databases">
        <authorList>
            <person name="de Groot N.N."/>
        </authorList>
    </citation>
    <scope>NUCLEOTIDE SEQUENCE [LARGE SCALE GENOMIC DNA]</scope>
    <source>
        <strain evidence="2 3">DSM 23310</strain>
    </source>
</reference>